<organism evidence="2 3">
    <name type="scientific">Acer saccharum</name>
    <name type="common">Sugar maple</name>
    <dbReference type="NCBI Taxonomy" id="4024"/>
    <lineage>
        <taxon>Eukaryota</taxon>
        <taxon>Viridiplantae</taxon>
        <taxon>Streptophyta</taxon>
        <taxon>Embryophyta</taxon>
        <taxon>Tracheophyta</taxon>
        <taxon>Spermatophyta</taxon>
        <taxon>Magnoliopsida</taxon>
        <taxon>eudicotyledons</taxon>
        <taxon>Gunneridae</taxon>
        <taxon>Pentapetalae</taxon>
        <taxon>rosids</taxon>
        <taxon>malvids</taxon>
        <taxon>Sapindales</taxon>
        <taxon>Sapindaceae</taxon>
        <taxon>Hippocastanoideae</taxon>
        <taxon>Acereae</taxon>
        <taxon>Acer</taxon>
    </lineage>
</organism>
<dbReference type="EMBL" id="JAUESC010000383">
    <property type="protein sequence ID" value="KAK0585736.1"/>
    <property type="molecule type" value="Genomic_DNA"/>
</dbReference>
<dbReference type="PANTHER" id="PTHR45376">
    <property type="entry name" value="CHAPERONE DNAJ-DOMAIN SUPERFAMILY PROTEIN-RELATED"/>
    <property type="match status" value="1"/>
</dbReference>
<proteinExistence type="predicted"/>
<dbReference type="PROSITE" id="PS50076">
    <property type="entry name" value="DNAJ_2"/>
    <property type="match status" value="1"/>
</dbReference>
<feature type="domain" description="J" evidence="1">
    <location>
        <begin position="206"/>
        <end position="267"/>
    </location>
</feature>
<reference evidence="2" key="1">
    <citation type="journal article" date="2022" name="Plant J.">
        <title>Strategies of tolerance reflected in two North American maple genomes.</title>
        <authorList>
            <person name="McEvoy S.L."/>
            <person name="Sezen U.U."/>
            <person name="Trouern-Trend A."/>
            <person name="McMahon S.M."/>
            <person name="Schaberg P.G."/>
            <person name="Yang J."/>
            <person name="Wegrzyn J.L."/>
            <person name="Swenson N.G."/>
        </authorList>
    </citation>
    <scope>NUCLEOTIDE SEQUENCE</scope>
    <source>
        <strain evidence="2">NS2018</strain>
    </source>
</reference>
<dbReference type="InterPro" id="IPR001623">
    <property type="entry name" value="DnaJ_domain"/>
</dbReference>
<comment type="caution">
    <text evidence="2">The sequence shown here is derived from an EMBL/GenBank/DDBJ whole genome shotgun (WGS) entry which is preliminary data.</text>
</comment>
<keyword evidence="3" id="KW-1185">Reference proteome</keyword>
<dbReference type="PRINTS" id="PR00625">
    <property type="entry name" value="JDOMAIN"/>
</dbReference>
<dbReference type="Gene3D" id="1.10.287.110">
    <property type="entry name" value="DnaJ domain"/>
    <property type="match status" value="1"/>
</dbReference>
<accession>A0AA39RYA7</accession>
<evidence type="ECO:0000259" key="1">
    <source>
        <dbReference type="PROSITE" id="PS50076"/>
    </source>
</evidence>
<dbReference type="Proteomes" id="UP001168877">
    <property type="component" value="Unassembled WGS sequence"/>
</dbReference>
<dbReference type="Pfam" id="PF00226">
    <property type="entry name" value="DnaJ"/>
    <property type="match status" value="1"/>
</dbReference>
<evidence type="ECO:0000313" key="2">
    <source>
        <dbReference type="EMBL" id="KAK0585736.1"/>
    </source>
</evidence>
<reference evidence="2" key="2">
    <citation type="submission" date="2023-06" db="EMBL/GenBank/DDBJ databases">
        <authorList>
            <person name="Swenson N.G."/>
            <person name="Wegrzyn J.L."/>
            <person name="Mcevoy S.L."/>
        </authorList>
    </citation>
    <scope>NUCLEOTIDE SEQUENCE</scope>
    <source>
        <strain evidence="2">NS2018</strain>
        <tissue evidence="2">Leaf</tissue>
    </source>
</reference>
<dbReference type="AlphaFoldDB" id="A0AA39RYA7"/>
<dbReference type="SUPFAM" id="SSF46565">
    <property type="entry name" value="Chaperone J-domain"/>
    <property type="match status" value="1"/>
</dbReference>
<dbReference type="InterPro" id="IPR036869">
    <property type="entry name" value="J_dom_sf"/>
</dbReference>
<gene>
    <name evidence="2" type="ORF">LWI29_033305</name>
</gene>
<dbReference type="PANTHER" id="PTHR45376:SF1">
    <property type="entry name" value="CHAPERONE DNAJ-DOMAIN SUPERFAMILY PROTEIN-RELATED"/>
    <property type="match status" value="1"/>
</dbReference>
<protein>
    <recommendedName>
        <fullName evidence="1">J domain-containing protein</fullName>
    </recommendedName>
</protein>
<evidence type="ECO:0000313" key="3">
    <source>
        <dbReference type="Proteomes" id="UP001168877"/>
    </source>
</evidence>
<dbReference type="SMART" id="SM00271">
    <property type="entry name" value="DnaJ"/>
    <property type="match status" value="1"/>
</dbReference>
<sequence>MSAMKAAIFNPQSHLIHMRAALFHSTPVLERKRRNYWQSFRSHEHSNSYSKRFRKMQSKKSFLNNISAYAEHLFQSWKVELDEDDPSSSKGTSWFNKQYVRPERGAGRGEGRHHRDRRGFQFCEDEDELDFDVDRMFRSSFGLGSGFGRKQHFYWSFIDEEDIKWRSSFRYGNDYWNNGNRRFRVEEEDYEYSSTESESSKSAMSSYRQALGLSVSGPLKLEDVKNAYRACALKWHPDRHQGSSKVVAEEKFKLCSQAYQSICDKLAVN</sequence>
<dbReference type="CDD" id="cd06257">
    <property type="entry name" value="DnaJ"/>
    <property type="match status" value="1"/>
</dbReference>
<name>A0AA39RYA7_ACESA</name>